<dbReference type="Pfam" id="PF02466">
    <property type="entry name" value="Tim17"/>
    <property type="match status" value="1"/>
</dbReference>
<evidence type="ECO:0000313" key="1">
    <source>
        <dbReference type="EMBL" id="KAJ2847087.1"/>
    </source>
</evidence>
<sequence>MDDIVLDPRYHDVLSLVKGFRNGVVYGSKIRFPHALVMTLLFRTGSPQEKISAILSATKAHARGLAFFVTGYKSLMLLQRFLSVSGKNTDVHTFIAGFISGYFVFGEKTS</sequence>
<accession>A0A9W8LWN0</accession>
<gene>
    <name evidence="1" type="ORF">IWW36_004030</name>
</gene>
<organism evidence="1 2">
    <name type="scientific">Coemansia brasiliensis</name>
    <dbReference type="NCBI Taxonomy" id="2650707"/>
    <lineage>
        <taxon>Eukaryota</taxon>
        <taxon>Fungi</taxon>
        <taxon>Fungi incertae sedis</taxon>
        <taxon>Zoopagomycota</taxon>
        <taxon>Kickxellomycotina</taxon>
        <taxon>Kickxellomycetes</taxon>
        <taxon>Kickxellales</taxon>
        <taxon>Kickxellaceae</taxon>
        <taxon>Coemansia</taxon>
    </lineage>
</organism>
<dbReference type="EMBL" id="JANBUW010000387">
    <property type="protein sequence ID" value="KAJ2847087.1"/>
    <property type="molecule type" value="Genomic_DNA"/>
</dbReference>
<protein>
    <recommendedName>
        <fullName evidence="3">Peroxisomal membrane protein 4</fullName>
    </recommendedName>
</protein>
<reference evidence="1" key="1">
    <citation type="submission" date="2022-07" db="EMBL/GenBank/DDBJ databases">
        <title>Phylogenomic reconstructions and comparative analyses of Kickxellomycotina fungi.</title>
        <authorList>
            <person name="Reynolds N.K."/>
            <person name="Stajich J.E."/>
            <person name="Barry K."/>
            <person name="Grigoriev I.V."/>
            <person name="Crous P."/>
            <person name="Smith M.E."/>
        </authorList>
    </citation>
    <scope>NUCLEOTIDE SEQUENCE</scope>
    <source>
        <strain evidence="1">NRRL 1566</strain>
    </source>
</reference>
<dbReference type="InterPro" id="IPR019531">
    <property type="entry name" value="Pmp4"/>
</dbReference>
<dbReference type="GO" id="GO:0005778">
    <property type="term" value="C:peroxisomal membrane"/>
    <property type="evidence" value="ECO:0007669"/>
    <property type="project" value="TreeGrafter"/>
</dbReference>
<dbReference type="AlphaFoldDB" id="A0A9W8LWN0"/>
<dbReference type="PANTHER" id="PTHR15460">
    <property type="entry name" value="PEROXISOMAL MEMBRANE PROTEIN 4"/>
    <property type="match status" value="1"/>
</dbReference>
<evidence type="ECO:0000313" key="2">
    <source>
        <dbReference type="Proteomes" id="UP001139887"/>
    </source>
</evidence>
<comment type="caution">
    <text evidence="1">The sequence shown here is derived from an EMBL/GenBank/DDBJ whole genome shotgun (WGS) entry which is preliminary data.</text>
</comment>
<dbReference type="Proteomes" id="UP001139887">
    <property type="component" value="Unassembled WGS sequence"/>
</dbReference>
<name>A0A9W8LWN0_9FUNG</name>
<feature type="non-terminal residue" evidence="1">
    <location>
        <position position="110"/>
    </location>
</feature>
<evidence type="ECO:0008006" key="3">
    <source>
        <dbReference type="Google" id="ProtNLM"/>
    </source>
</evidence>
<dbReference type="OrthoDB" id="39659at2759"/>
<proteinExistence type="predicted"/>
<dbReference type="PANTHER" id="PTHR15460:SF3">
    <property type="entry name" value="PEROXISOMAL MEMBRANE PROTEIN 4"/>
    <property type="match status" value="1"/>
</dbReference>
<keyword evidence="2" id="KW-1185">Reference proteome</keyword>